<dbReference type="Pfam" id="PF09586">
    <property type="entry name" value="YfhO"/>
    <property type="match status" value="1"/>
</dbReference>
<keyword evidence="2" id="KW-0812">Transmembrane</keyword>
<feature type="transmembrane region" description="Helical" evidence="2">
    <location>
        <begin position="358"/>
        <end position="377"/>
    </location>
</feature>
<comment type="caution">
    <text evidence="3">The sequence shown here is derived from an EMBL/GenBank/DDBJ whole genome shotgun (WGS) entry which is preliminary data.</text>
</comment>
<dbReference type="EMBL" id="JACOPS010000003">
    <property type="protein sequence ID" value="MBC5728494.1"/>
    <property type="molecule type" value="Genomic_DNA"/>
</dbReference>
<feature type="transmembrane region" description="Helical" evidence="2">
    <location>
        <begin position="179"/>
        <end position="198"/>
    </location>
</feature>
<feature type="transmembrane region" description="Helical" evidence="2">
    <location>
        <begin position="218"/>
        <end position="238"/>
    </location>
</feature>
<feature type="transmembrane region" description="Helical" evidence="2">
    <location>
        <begin position="250"/>
        <end position="275"/>
    </location>
</feature>
<evidence type="ECO:0000256" key="2">
    <source>
        <dbReference type="SAM" id="Phobius"/>
    </source>
</evidence>
<protein>
    <submittedName>
        <fullName evidence="3">YfhO family protein</fullName>
    </submittedName>
</protein>
<accession>A0ABR7HLS2</accession>
<dbReference type="Proteomes" id="UP000636755">
    <property type="component" value="Unassembled WGS sequence"/>
</dbReference>
<organism evidence="3 4">
    <name type="scientific">Ruminococcus intestinalis</name>
    <dbReference type="NCBI Taxonomy" id="2763066"/>
    <lineage>
        <taxon>Bacteria</taxon>
        <taxon>Bacillati</taxon>
        <taxon>Bacillota</taxon>
        <taxon>Clostridia</taxon>
        <taxon>Eubacteriales</taxon>
        <taxon>Oscillospiraceae</taxon>
        <taxon>Ruminococcus</taxon>
    </lineage>
</organism>
<feature type="transmembrane region" description="Helical" evidence="2">
    <location>
        <begin position="438"/>
        <end position="457"/>
    </location>
</feature>
<dbReference type="PANTHER" id="PTHR38454">
    <property type="entry name" value="INTEGRAL MEMBRANE PROTEIN-RELATED"/>
    <property type="match status" value="1"/>
</dbReference>
<keyword evidence="2" id="KW-0472">Membrane</keyword>
<feature type="transmembrane region" description="Helical" evidence="2">
    <location>
        <begin position="32"/>
        <end position="52"/>
    </location>
</feature>
<feature type="transmembrane region" description="Helical" evidence="2">
    <location>
        <begin position="127"/>
        <end position="150"/>
    </location>
</feature>
<sequence>MLMTALQTKAKKLPEKPAVEQKGFKAFLKKNIYIIIAFFLPFVLMTIGFAIMEVSPFGDKQILVTDLWHQYYPFLVDFQDKLKHGESLFWSWTQGGGVNYFSLMSYYLAGPMNFLCVFIPSQWLREFLMFSVCAKVAFAGCFTAIFLRSVFKKNDFSLVVFGTTFSFCAFFMGYYWNTIWLDTVCITPLVALGIVKLLTEGKFRLLTITLAVSLLSNYYIGLFTCIFVLLIFIAYSIVKWDGFKSFFTKLAKTALFSLLAIGMTAFFLLPAFFALQNTHATSSTFPSTYAINIGSTNDLLGTLEAMKKIFSNLLTFITPATKEADSLPNIACGTVSLVLGIVFLTSKKITLKEKIVDGCLVLFMMLSCVIRQLDYIWHGFHFTNMIPYRFSYLISFVIVVMAYRAFMLIDFTTCWDVILAALFSAVIILIAIDTQETYAIVGTAVIAALVCIVLFLYTKRIIPKQVLLIILAVIVVGESGATAYIGVKTTTVTGTFDYPRGEGNTASVIEYMDNLEKDTKEMWRAEMTSTQTLNDGSLNGYNGLSMFNSMANEDMTVFFENFGMMGWQSGNRYTYAESSPVTNTFMNLKYLISREGTYKNSYDLTNTYQSGGITLLKNEHYIPMGFMVNSDLLKWQVNKNEDQFNPFDQQNDFFKLATGVNENVYTQLEVVSQGHTDYSQFPVNKLSYGNYSYNCTDTTTTPHLKWNYTAPYSGYVYVYADIDGKDDVSFMINDDSTNTQTLGMGRPYIACGGYVNEGDKISVYAELPQGQAGSAHVYVNMLDQNVYEQGYAQISKDVMTTTELTGSSMKGTINASEDGLFYTSVPYEEGGWTAYVDGREAEITPVGNALIAFNLNKGEHSIELVYYPKGFKPGAVATAVCLAGFVAICVYVYIIKKKKGGTAAEEITPTPPPVKTQKSKSPKH</sequence>
<keyword evidence="4" id="KW-1185">Reference proteome</keyword>
<feature type="region of interest" description="Disordered" evidence="1">
    <location>
        <begin position="901"/>
        <end position="924"/>
    </location>
</feature>
<dbReference type="InterPro" id="IPR018580">
    <property type="entry name" value="Uncharacterised_YfhO"/>
</dbReference>
<dbReference type="PANTHER" id="PTHR38454:SF1">
    <property type="entry name" value="INTEGRAL MEMBRANE PROTEIN"/>
    <property type="match status" value="1"/>
</dbReference>
<evidence type="ECO:0000313" key="4">
    <source>
        <dbReference type="Proteomes" id="UP000636755"/>
    </source>
</evidence>
<feature type="transmembrane region" description="Helical" evidence="2">
    <location>
        <begin position="413"/>
        <end position="432"/>
    </location>
</feature>
<evidence type="ECO:0000256" key="1">
    <source>
        <dbReference type="SAM" id="MobiDB-lite"/>
    </source>
</evidence>
<dbReference type="RefSeq" id="WP_186935602.1">
    <property type="nucleotide sequence ID" value="NZ_JACOPS010000003.1"/>
</dbReference>
<name>A0ABR7HLS2_9FIRM</name>
<feature type="transmembrane region" description="Helical" evidence="2">
    <location>
        <begin position="874"/>
        <end position="894"/>
    </location>
</feature>
<proteinExistence type="predicted"/>
<feature type="transmembrane region" description="Helical" evidence="2">
    <location>
        <begin position="156"/>
        <end position="174"/>
    </location>
</feature>
<feature type="transmembrane region" description="Helical" evidence="2">
    <location>
        <begin position="466"/>
        <end position="487"/>
    </location>
</feature>
<reference evidence="3 4" key="1">
    <citation type="submission" date="2020-08" db="EMBL/GenBank/DDBJ databases">
        <title>Genome public.</title>
        <authorList>
            <person name="Liu C."/>
            <person name="Sun Q."/>
        </authorList>
    </citation>
    <scope>NUCLEOTIDE SEQUENCE [LARGE SCALE GENOMIC DNA]</scope>
    <source>
        <strain evidence="3 4">NSJ-71</strain>
    </source>
</reference>
<evidence type="ECO:0000313" key="3">
    <source>
        <dbReference type="EMBL" id="MBC5728494.1"/>
    </source>
</evidence>
<feature type="transmembrane region" description="Helical" evidence="2">
    <location>
        <begin position="389"/>
        <end position="406"/>
    </location>
</feature>
<keyword evidence="2" id="KW-1133">Transmembrane helix</keyword>
<gene>
    <name evidence="3" type="ORF">H8R91_08180</name>
</gene>